<keyword evidence="3" id="KW-1185">Reference proteome</keyword>
<accession>A0A1H6QGG1</accession>
<protein>
    <submittedName>
        <fullName evidence="2">Uncharacterized protein</fullName>
    </submittedName>
</protein>
<evidence type="ECO:0000313" key="3">
    <source>
        <dbReference type="Proteomes" id="UP000198866"/>
    </source>
</evidence>
<dbReference type="EMBL" id="FNYE01000001">
    <property type="protein sequence ID" value="SEI42778.1"/>
    <property type="molecule type" value="Genomic_DNA"/>
</dbReference>
<dbReference type="AlphaFoldDB" id="A0A1H6QGG1"/>
<evidence type="ECO:0000256" key="1">
    <source>
        <dbReference type="SAM" id="Phobius"/>
    </source>
</evidence>
<evidence type="ECO:0000313" key="2">
    <source>
        <dbReference type="EMBL" id="SEI42778.1"/>
    </source>
</evidence>
<name>A0A1H6QGG1_9BURK</name>
<keyword evidence="1" id="KW-1133">Transmembrane helix</keyword>
<reference evidence="3" key="1">
    <citation type="submission" date="2016-10" db="EMBL/GenBank/DDBJ databases">
        <authorList>
            <person name="Varghese N."/>
            <person name="Submissions S."/>
        </authorList>
    </citation>
    <scope>NUCLEOTIDE SEQUENCE [LARGE SCALE GENOMIC DNA]</scope>
    <source>
        <strain evidence="3">LMG 26031</strain>
    </source>
</reference>
<keyword evidence="1" id="KW-0472">Membrane</keyword>
<gene>
    <name evidence="2" type="ORF">SAMN05192539_1001331</name>
</gene>
<sequence length="42" mass="4706">MKALDKFKHFMSEQPFMRANTIALIVVVGLTALISIYLLPSP</sequence>
<organism evidence="2 3">
    <name type="scientific">Paraburkholderia diazotrophica</name>
    <dbReference type="NCBI Taxonomy" id="667676"/>
    <lineage>
        <taxon>Bacteria</taxon>
        <taxon>Pseudomonadati</taxon>
        <taxon>Pseudomonadota</taxon>
        <taxon>Betaproteobacteria</taxon>
        <taxon>Burkholderiales</taxon>
        <taxon>Burkholderiaceae</taxon>
        <taxon>Paraburkholderia</taxon>
    </lineage>
</organism>
<dbReference type="Proteomes" id="UP000198866">
    <property type="component" value="Unassembled WGS sequence"/>
</dbReference>
<feature type="transmembrane region" description="Helical" evidence="1">
    <location>
        <begin position="21"/>
        <end position="39"/>
    </location>
</feature>
<proteinExistence type="predicted"/>
<keyword evidence="1" id="KW-0812">Transmembrane</keyword>